<dbReference type="EMBL" id="LIAE01007883">
    <property type="protein sequence ID" value="PAV76438.1"/>
    <property type="molecule type" value="Genomic_DNA"/>
</dbReference>
<dbReference type="InterPro" id="IPR008594">
    <property type="entry name" value="DcpS/DCS2"/>
</dbReference>
<evidence type="ECO:0008006" key="3">
    <source>
        <dbReference type="Google" id="ProtNLM"/>
    </source>
</evidence>
<dbReference type="GO" id="GO:0016787">
    <property type="term" value="F:hydrolase activity"/>
    <property type="evidence" value="ECO:0007669"/>
    <property type="project" value="InterPro"/>
</dbReference>
<evidence type="ECO:0000313" key="1">
    <source>
        <dbReference type="EMBL" id="PAV76438.1"/>
    </source>
</evidence>
<dbReference type="GO" id="GO:0000340">
    <property type="term" value="F:RNA 7-methylguanosine cap binding"/>
    <property type="evidence" value="ECO:0007669"/>
    <property type="project" value="TreeGrafter"/>
</dbReference>
<dbReference type="PANTHER" id="PTHR12978">
    <property type="entry name" value="HISTIDINE TRIAD HIT PROTEIN MEMBER"/>
    <property type="match status" value="1"/>
</dbReference>
<dbReference type="Proteomes" id="UP000218231">
    <property type="component" value="Unassembled WGS sequence"/>
</dbReference>
<dbReference type="PANTHER" id="PTHR12978:SF0">
    <property type="entry name" value="M7GPPPX DIPHOSPHATASE"/>
    <property type="match status" value="1"/>
</dbReference>
<name>A0A2A2KRB5_9BILA</name>
<dbReference type="InterPro" id="IPR036265">
    <property type="entry name" value="HIT-like_sf"/>
</dbReference>
<accession>A0A2A2KRB5</accession>
<dbReference type="SUPFAM" id="SSF54197">
    <property type="entry name" value="HIT-like"/>
    <property type="match status" value="1"/>
</dbReference>
<proteinExistence type="predicted"/>
<sequence>MNVVIFRDLRGSDVDFLEKLRDKSLKVIQDKYDVPANQLRAYFHYQPSFYHLHVHFVNIKYDAPGQLVYAAVSIEDVINNLRMASDYYQKATLTFTRKINDPLTQMFLEAKRDKGTR</sequence>
<dbReference type="OrthoDB" id="10264956at2759"/>
<dbReference type="Pfam" id="PF11969">
    <property type="entry name" value="DcpS_C"/>
    <property type="match status" value="1"/>
</dbReference>
<dbReference type="STRING" id="2018661.A0A2A2KRB5"/>
<dbReference type="Gene3D" id="3.30.428.10">
    <property type="entry name" value="HIT-like"/>
    <property type="match status" value="1"/>
</dbReference>
<protein>
    <recommendedName>
        <fullName evidence="3">HIT domain-containing protein</fullName>
    </recommendedName>
</protein>
<dbReference type="GO" id="GO:0005634">
    <property type="term" value="C:nucleus"/>
    <property type="evidence" value="ECO:0007669"/>
    <property type="project" value="TreeGrafter"/>
</dbReference>
<organism evidence="1 2">
    <name type="scientific">Diploscapter pachys</name>
    <dbReference type="NCBI Taxonomy" id="2018661"/>
    <lineage>
        <taxon>Eukaryota</taxon>
        <taxon>Metazoa</taxon>
        <taxon>Ecdysozoa</taxon>
        <taxon>Nematoda</taxon>
        <taxon>Chromadorea</taxon>
        <taxon>Rhabditida</taxon>
        <taxon>Rhabditina</taxon>
        <taxon>Rhabditomorpha</taxon>
        <taxon>Rhabditoidea</taxon>
        <taxon>Rhabditidae</taxon>
        <taxon>Diploscapter</taxon>
    </lineage>
</organism>
<dbReference type="GO" id="GO:0000932">
    <property type="term" value="C:P-body"/>
    <property type="evidence" value="ECO:0007669"/>
    <property type="project" value="TreeGrafter"/>
</dbReference>
<dbReference type="AlphaFoldDB" id="A0A2A2KRB5"/>
<evidence type="ECO:0000313" key="2">
    <source>
        <dbReference type="Proteomes" id="UP000218231"/>
    </source>
</evidence>
<keyword evidence="2" id="KW-1185">Reference proteome</keyword>
<dbReference type="GO" id="GO:0000290">
    <property type="term" value="P:deadenylation-dependent decapping of nuclear-transcribed mRNA"/>
    <property type="evidence" value="ECO:0007669"/>
    <property type="project" value="InterPro"/>
</dbReference>
<comment type="caution">
    <text evidence="1">The sequence shown here is derived from an EMBL/GenBank/DDBJ whole genome shotgun (WGS) entry which is preliminary data.</text>
</comment>
<gene>
    <name evidence="1" type="ORF">WR25_11606</name>
</gene>
<reference evidence="1 2" key="1">
    <citation type="journal article" date="2017" name="Curr. Biol.">
        <title>Genome architecture and evolution of a unichromosomal asexual nematode.</title>
        <authorList>
            <person name="Fradin H."/>
            <person name="Zegar C."/>
            <person name="Gutwein M."/>
            <person name="Lucas J."/>
            <person name="Kovtun M."/>
            <person name="Corcoran D."/>
            <person name="Baugh L.R."/>
            <person name="Kiontke K."/>
            <person name="Gunsalus K."/>
            <person name="Fitch D.H."/>
            <person name="Piano F."/>
        </authorList>
    </citation>
    <scope>NUCLEOTIDE SEQUENCE [LARGE SCALE GENOMIC DNA]</scope>
    <source>
        <strain evidence="1">PF1309</strain>
    </source>
</reference>